<sequence>MPGSPQHVVLAADTVRTVTLDQDYYEVEVAMIADPATLWFRADGQAPVAMGDGTHVLPAALSFLSLRPGSSGPTVVKLLSAGTPTVSVRGVPR</sequence>
<keyword evidence="2" id="KW-1185">Reference proteome</keyword>
<comment type="caution">
    <text evidence="1">The sequence shown here is derived from an EMBL/GenBank/DDBJ whole genome shotgun (WGS) entry which is preliminary data.</text>
</comment>
<name>A0ABS0H9Z8_9ACTN</name>
<reference evidence="1 2" key="1">
    <citation type="submission" date="2020-11" db="EMBL/GenBank/DDBJ databases">
        <title>A novel isolate from a Black sea contaminated sediment with potential to produce alkanes: Plantactinospora alkalitolerans sp. nov.</title>
        <authorList>
            <person name="Carro L."/>
            <person name="Veyisoglu A."/>
            <person name="Guven K."/>
            <person name="Schumann P."/>
            <person name="Klenk H.-P."/>
            <person name="Sahin N."/>
        </authorList>
    </citation>
    <scope>NUCLEOTIDE SEQUENCE [LARGE SCALE GENOMIC DNA]</scope>
    <source>
        <strain evidence="1 2">S1510</strain>
    </source>
</reference>
<organism evidence="1 2">
    <name type="scientific">Plantactinospora alkalitolerans</name>
    <dbReference type="NCBI Taxonomy" id="2789879"/>
    <lineage>
        <taxon>Bacteria</taxon>
        <taxon>Bacillati</taxon>
        <taxon>Actinomycetota</taxon>
        <taxon>Actinomycetes</taxon>
        <taxon>Micromonosporales</taxon>
        <taxon>Micromonosporaceae</taxon>
        <taxon>Plantactinospora</taxon>
    </lineage>
</organism>
<evidence type="ECO:0000313" key="2">
    <source>
        <dbReference type="Proteomes" id="UP000638560"/>
    </source>
</evidence>
<evidence type="ECO:0000313" key="1">
    <source>
        <dbReference type="EMBL" id="MBF9135298.1"/>
    </source>
</evidence>
<dbReference type="RefSeq" id="WP_196206754.1">
    <property type="nucleotide sequence ID" value="NZ_JADPUN010000422.1"/>
</dbReference>
<gene>
    <name evidence="1" type="ORF">I0C86_41340</name>
</gene>
<protein>
    <submittedName>
        <fullName evidence="1">Uncharacterized protein</fullName>
    </submittedName>
</protein>
<dbReference type="Proteomes" id="UP000638560">
    <property type="component" value="Unassembled WGS sequence"/>
</dbReference>
<dbReference type="EMBL" id="JADPUN010000422">
    <property type="protein sequence ID" value="MBF9135298.1"/>
    <property type="molecule type" value="Genomic_DNA"/>
</dbReference>
<proteinExistence type="predicted"/>
<accession>A0ABS0H9Z8</accession>